<dbReference type="InterPro" id="IPR020053">
    <property type="entry name" value="Ribosome-bd_factorA_CS"/>
</dbReference>
<dbReference type="HAMAP" id="MF_00003">
    <property type="entry name" value="RbfA"/>
    <property type="match status" value="1"/>
</dbReference>
<dbReference type="GO" id="GO:0005829">
    <property type="term" value="C:cytosol"/>
    <property type="evidence" value="ECO:0007669"/>
    <property type="project" value="TreeGrafter"/>
</dbReference>
<keyword evidence="2" id="KW-0963">Cytoplasm</keyword>
<evidence type="ECO:0000256" key="1">
    <source>
        <dbReference type="ARBA" id="ARBA00022517"/>
    </source>
</evidence>
<dbReference type="PROSITE" id="PS01319">
    <property type="entry name" value="RBFA"/>
    <property type="match status" value="1"/>
</dbReference>
<dbReference type="Gene3D" id="3.30.300.20">
    <property type="match status" value="1"/>
</dbReference>
<name>A0A317E1R2_9PROT</name>
<evidence type="ECO:0000313" key="4">
    <source>
        <dbReference type="EMBL" id="PWR20899.1"/>
    </source>
</evidence>
<reference evidence="5" key="1">
    <citation type="submission" date="2018-05" db="EMBL/GenBank/DDBJ databases">
        <title>Zavarzinia sp. HR-AS.</title>
        <authorList>
            <person name="Lee Y."/>
            <person name="Jeon C.O."/>
        </authorList>
    </citation>
    <scope>NUCLEOTIDE SEQUENCE [LARGE SCALE GENOMIC DNA]</scope>
    <source>
        <strain evidence="5">DSM 1231</strain>
    </source>
</reference>
<accession>A0A317E1R2</accession>
<comment type="caution">
    <text evidence="4">The sequence shown here is derived from an EMBL/GenBank/DDBJ whole genome shotgun (WGS) entry which is preliminary data.</text>
</comment>
<dbReference type="NCBIfam" id="NF001802">
    <property type="entry name" value="PRK00521.2-5"/>
    <property type="match status" value="1"/>
</dbReference>
<dbReference type="Proteomes" id="UP000246077">
    <property type="component" value="Unassembled WGS sequence"/>
</dbReference>
<evidence type="ECO:0000256" key="3">
    <source>
        <dbReference type="SAM" id="MobiDB-lite"/>
    </source>
</evidence>
<dbReference type="PANTHER" id="PTHR33515">
    <property type="entry name" value="RIBOSOME-BINDING FACTOR A, CHLOROPLASTIC-RELATED"/>
    <property type="match status" value="1"/>
</dbReference>
<comment type="subunit">
    <text evidence="2">Monomer. Binds 30S ribosomal subunits, but not 50S ribosomal subunits or 70S ribosomes.</text>
</comment>
<comment type="similarity">
    <text evidence="2">Belongs to the RbfA family.</text>
</comment>
<dbReference type="RefSeq" id="WP_109921543.1">
    <property type="nucleotide sequence ID" value="NZ_QGLF01000003.1"/>
</dbReference>
<dbReference type="Pfam" id="PF02033">
    <property type="entry name" value="RBFA"/>
    <property type="match status" value="1"/>
</dbReference>
<keyword evidence="1 2" id="KW-0690">Ribosome biogenesis</keyword>
<gene>
    <name evidence="2" type="primary">rbfA</name>
    <name evidence="4" type="ORF">DKG75_12985</name>
</gene>
<dbReference type="AlphaFoldDB" id="A0A317E1R2"/>
<dbReference type="GO" id="GO:0030490">
    <property type="term" value="P:maturation of SSU-rRNA"/>
    <property type="evidence" value="ECO:0007669"/>
    <property type="project" value="UniProtKB-UniRule"/>
</dbReference>
<dbReference type="InterPro" id="IPR000238">
    <property type="entry name" value="RbfA"/>
</dbReference>
<dbReference type="InterPro" id="IPR015946">
    <property type="entry name" value="KH_dom-like_a/b"/>
</dbReference>
<proteinExistence type="inferred from homology"/>
<dbReference type="PANTHER" id="PTHR33515:SF1">
    <property type="entry name" value="RIBOSOME-BINDING FACTOR A, CHLOROPLASTIC-RELATED"/>
    <property type="match status" value="1"/>
</dbReference>
<dbReference type="EMBL" id="QGLF01000003">
    <property type="protein sequence ID" value="PWR20899.1"/>
    <property type="molecule type" value="Genomic_DNA"/>
</dbReference>
<dbReference type="GO" id="GO:0043024">
    <property type="term" value="F:ribosomal small subunit binding"/>
    <property type="evidence" value="ECO:0007669"/>
    <property type="project" value="TreeGrafter"/>
</dbReference>
<feature type="region of interest" description="Disordered" evidence="3">
    <location>
        <begin position="1"/>
        <end position="26"/>
    </location>
</feature>
<dbReference type="InterPro" id="IPR023799">
    <property type="entry name" value="RbfA_dom_sf"/>
</dbReference>
<comment type="subcellular location">
    <subcellularLocation>
        <location evidence="2">Cytoplasm</location>
    </subcellularLocation>
</comment>
<comment type="function">
    <text evidence="2">One of several proteins that assist in the late maturation steps of the functional core of the 30S ribosomal subunit. Associates with free 30S ribosomal subunits (but not with 30S subunits that are part of 70S ribosomes or polysomes). Required for efficient processing of 16S rRNA. May interact with the 5'-terminal helix region of 16S rRNA.</text>
</comment>
<keyword evidence="5" id="KW-1185">Reference proteome</keyword>
<dbReference type="OrthoDB" id="9805051at2"/>
<dbReference type="SUPFAM" id="SSF89919">
    <property type="entry name" value="Ribosome-binding factor A, RbfA"/>
    <property type="match status" value="1"/>
</dbReference>
<evidence type="ECO:0000313" key="5">
    <source>
        <dbReference type="Proteomes" id="UP000246077"/>
    </source>
</evidence>
<sequence>MSRGRSPAGGRQGRDDDHRAGRAASQRQLRVGELLRHLVAELLRRDVIHDPHLQGVAITISEVRVSPDLKNATVFALPLSGKDTAAVIEALNHAATFIRGQVSKGSELKFTPKLTFIGDESFDEADRIRVLLETPRVKHDLDEAGWADDEE</sequence>
<organism evidence="4 5">
    <name type="scientific">Zavarzinia compransoris</name>
    <dbReference type="NCBI Taxonomy" id="1264899"/>
    <lineage>
        <taxon>Bacteria</taxon>
        <taxon>Pseudomonadati</taxon>
        <taxon>Pseudomonadota</taxon>
        <taxon>Alphaproteobacteria</taxon>
        <taxon>Rhodospirillales</taxon>
        <taxon>Zavarziniaceae</taxon>
        <taxon>Zavarzinia</taxon>
    </lineage>
</organism>
<protein>
    <recommendedName>
        <fullName evidence="2">Ribosome-binding factor A</fullName>
    </recommendedName>
</protein>
<dbReference type="NCBIfam" id="TIGR00082">
    <property type="entry name" value="rbfA"/>
    <property type="match status" value="1"/>
</dbReference>
<evidence type="ECO:0000256" key="2">
    <source>
        <dbReference type="HAMAP-Rule" id="MF_00003"/>
    </source>
</evidence>